<protein>
    <submittedName>
        <fullName evidence="1">Uncharacterized protein</fullName>
    </submittedName>
</protein>
<dbReference type="Gene3D" id="2.60.120.260">
    <property type="entry name" value="Galactose-binding domain-like"/>
    <property type="match status" value="1"/>
</dbReference>
<evidence type="ECO:0000313" key="2">
    <source>
        <dbReference type="Proteomes" id="UP001437256"/>
    </source>
</evidence>
<reference evidence="1 2" key="1">
    <citation type="submission" date="2024-05" db="EMBL/GenBank/DDBJ databases">
        <title>A draft genome resource for the thread blight pathogen Marasmius tenuissimus strain MS-2.</title>
        <authorList>
            <person name="Yulfo-Soto G.E."/>
            <person name="Baruah I.K."/>
            <person name="Amoako-Attah I."/>
            <person name="Bukari Y."/>
            <person name="Meinhardt L.W."/>
            <person name="Bailey B.A."/>
            <person name="Cohen S.P."/>
        </authorList>
    </citation>
    <scope>NUCLEOTIDE SEQUENCE [LARGE SCALE GENOMIC DNA]</scope>
    <source>
        <strain evidence="1 2">MS-2</strain>
    </source>
</reference>
<organism evidence="1 2">
    <name type="scientific">Marasmius tenuissimus</name>
    <dbReference type="NCBI Taxonomy" id="585030"/>
    <lineage>
        <taxon>Eukaryota</taxon>
        <taxon>Fungi</taxon>
        <taxon>Dikarya</taxon>
        <taxon>Basidiomycota</taxon>
        <taxon>Agaricomycotina</taxon>
        <taxon>Agaricomycetes</taxon>
        <taxon>Agaricomycetidae</taxon>
        <taxon>Agaricales</taxon>
        <taxon>Marasmiineae</taxon>
        <taxon>Marasmiaceae</taxon>
        <taxon>Marasmius</taxon>
    </lineage>
</organism>
<gene>
    <name evidence="1" type="ORF">AAF712_004829</name>
</gene>
<name>A0ABR3A595_9AGAR</name>
<dbReference type="EMBL" id="JBBXMP010000020">
    <property type="protein sequence ID" value="KAL0068169.1"/>
    <property type="molecule type" value="Genomic_DNA"/>
</dbReference>
<comment type="caution">
    <text evidence="1">The sequence shown here is derived from an EMBL/GenBank/DDBJ whole genome shotgun (WGS) entry which is preliminary data.</text>
</comment>
<accession>A0ABR3A595</accession>
<proteinExistence type="predicted"/>
<sequence length="152" mass="16583">MTDPQPYNLTIPSQTATLLYNPPRARNGSKASDGWELAYSSYWKDRGIHREGLGADFHNSTKAGASITFNWLGTAIYVYGIGTKESYNLFVDGQNVSKTFDVQQGGLLGSMTGMQYKEHEAILQVVGGAMLAFQYADITIGLGYPGCAHLFT</sequence>
<dbReference type="Proteomes" id="UP001437256">
    <property type="component" value="Unassembled WGS sequence"/>
</dbReference>
<evidence type="ECO:0000313" key="1">
    <source>
        <dbReference type="EMBL" id="KAL0068169.1"/>
    </source>
</evidence>
<keyword evidence="2" id="KW-1185">Reference proteome</keyword>